<dbReference type="InterPro" id="IPR038090">
    <property type="entry name" value="Cdt1_C_WH_dom_sf"/>
</dbReference>
<feature type="domain" description="DNA replication factor Cdt1 C-terminal" evidence="3">
    <location>
        <begin position="157"/>
        <end position="238"/>
    </location>
</feature>
<keyword evidence="5" id="KW-1185">Reference proteome</keyword>
<keyword evidence="2" id="KW-0131">Cell cycle</keyword>
<protein>
    <recommendedName>
        <fullName evidence="3">DNA replication factor Cdt1 C-terminal domain-containing protein</fullName>
    </recommendedName>
</protein>
<dbReference type="GeneID" id="70236665"/>
<dbReference type="AlphaFoldDB" id="A0A9P8P2T2"/>
<reference evidence="4" key="2">
    <citation type="submission" date="2021-01" db="EMBL/GenBank/DDBJ databases">
        <authorList>
            <person name="Schikora-Tamarit M.A."/>
        </authorList>
    </citation>
    <scope>NUCLEOTIDE SEQUENCE</scope>
    <source>
        <strain evidence="4">CBS6075</strain>
    </source>
</reference>
<comment type="caution">
    <text evidence="4">The sequence shown here is derived from an EMBL/GenBank/DDBJ whole genome shotgun (WGS) entry which is preliminary data.</text>
</comment>
<dbReference type="InterPro" id="IPR032054">
    <property type="entry name" value="Cdt1_C"/>
</dbReference>
<dbReference type="RefSeq" id="XP_046060266.1">
    <property type="nucleotide sequence ID" value="XM_046205807.1"/>
</dbReference>
<proteinExistence type="inferred from homology"/>
<gene>
    <name evidence="4" type="ORF">OGAPHI_004700</name>
</gene>
<dbReference type="Proteomes" id="UP000769157">
    <property type="component" value="Unassembled WGS sequence"/>
</dbReference>
<dbReference type="Gene3D" id="1.10.10.1420">
    <property type="entry name" value="DNA replication factor Cdt1, C-terminal WH domain"/>
    <property type="match status" value="1"/>
</dbReference>
<name>A0A9P8P2T2_9ASCO</name>
<accession>A0A9P8P2T2</accession>
<evidence type="ECO:0000313" key="4">
    <source>
        <dbReference type="EMBL" id="KAH3663986.1"/>
    </source>
</evidence>
<dbReference type="Pfam" id="PF16679">
    <property type="entry name" value="CDT1_C"/>
    <property type="match status" value="1"/>
</dbReference>
<dbReference type="EMBL" id="JAEUBE010000352">
    <property type="protein sequence ID" value="KAH3663986.1"/>
    <property type="molecule type" value="Genomic_DNA"/>
</dbReference>
<evidence type="ECO:0000256" key="2">
    <source>
        <dbReference type="ARBA" id="ARBA00023306"/>
    </source>
</evidence>
<comment type="similarity">
    <text evidence="1">Belongs to the Cdt1 family.</text>
</comment>
<evidence type="ECO:0000259" key="3">
    <source>
        <dbReference type="Pfam" id="PF16679"/>
    </source>
</evidence>
<organism evidence="4 5">
    <name type="scientific">Ogataea philodendri</name>
    <dbReference type="NCBI Taxonomy" id="1378263"/>
    <lineage>
        <taxon>Eukaryota</taxon>
        <taxon>Fungi</taxon>
        <taxon>Dikarya</taxon>
        <taxon>Ascomycota</taxon>
        <taxon>Saccharomycotina</taxon>
        <taxon>Pichiomycetes</taxon>
        <taxon>Pichiales</taxon>
        <taxon>Pichiaceae</taxon>
        <taxon>Ogataea</taxon>
    </lineage>
</organism>
<evidence type="ECO:0000256" key="1">
    <source>
        <dbReference type="ARBA" id="ARBA00008356"/>
    </source>
</evidence>
<evidence type="ECO:0000313" key="5">
    <source>
        <dbReference type="Proteomes" id="UP000769157"/>
    </source>
</evidence>
<sequence length="275" mass="31254">MTSSTFTAPFLVRLFKSLDTLIALHYSTNYFSSIVRLSSISKQVLNLTEETLVVIKSIYPESYHLERITDDVTIDVYSEEAEDRDRQRSLLIQNIETRQQTFKSCLDSWFDKGCPITFKLAQKTTASPRKPAKVTKPANPRLKYEFHEKKVDSDLPLLERIRLKSSMKKNASPHKRKQELLQSKLIPIYNVLYEQSPKFGAAKTINLSIARLQQLIKDSLNMPLSETEIGQVLNGLQDRLGLDVVAIGDTQVLKIPKLNRTSDLAKLAPETVSES</sequence>
<dbReference type="OrthoDB" id="3981148at2759"/>
<reference evidence="4" key="1">
    <citation type="journal article" date="2021" name="Open Biol.">
        <title>Shared evolutionary footprints suggest mitochondrial oxidative damage underlies multiple complex I losses in fungi.</title>
        <authorList>
            <person name="Schikora-Tamarit M.A."/>
            <person name="Marcet-Houben M."/>
            <person name="Nosek J."/>
            <person name="Gabaldon T."/>
        </authorList>
    </citation>
    <scope>NUCLEOTIDE SEQUENCE</scope>
    <source>
        <strain evidence="4">CBS6075</strain>
    </source>
</reference>